<dbReference type="EMBL" id="BARV01038151">
    <property type="protein sequence ID" value="GAI57534.1"/>
    <property type="molecule type" value="Genomic_DNA"/>
</dbReference>
<accession>X1RPV6</accession>
<protein>
    <recommendedName>
        <fullName evidence="1">Cohesin domain-containing protein</fullName>
    </recommendedName>
</protein>
<dbReference type="Gene3D" id="2.60.40.680">
    <property type="match status" value="1"/>
</dbReference>
<dbReference type="SUPFAM" id="SSF49384">
    <property type="entry name" value="Carbohydrate-binding domain"/>
    <property type="match status" value="1"/>
</dbReference>
<dbReference type="Pfam" id="PF00963">
    <property type="entry name" value="Cohesin"/>
    <property type="match status" value="1"/>
</dbReference>
<feature type="non-terminal residue" evidence="2">
    <location>
        <position position="129"/>
    </location>
</feature>
<reference evidence="2" key="1">
    <citation type="journal article" date="2014" name="Front. Microbiol.">
        <title>High frequency of phylogenetically diverse reductive dehalogenase-homologous genes in deep subseafloor sedimentary metagenomes.</title>
        <authorList>
            <person name="Kawai M."/>
            <person name="Futagami T."/>
            <person name="Toyoda A."/>
            <person name="Takaki Y."/>
            <person name="Nishi S."/>
            <person name="Hori S."/>
            <person name="Arai W."/>
            <person name="Tsubouchi T."/>
            <person name="Morono Y."/>
            <person name="Uchiyama I."/>
            <person name="Ito T."/>
            <person name="Fujiyama A."/>
            <person name="Inagaki F."/>
            <person name="Takami H."/>
        </authorList>
    </citation>
    <scope>NUCLEOTIDE SEQUENCE</scope>
    <source>
        <strain evidence="2">Expedition CK06-06</strain>
    </source>
</reference>
<proteinExistence type="predicted"/>
<comment type="caution">
    <text evidence="2">The sequence shown here is derived from an EMBL/GenBank/DDBJ whole genome shotgun (WGS) entry which is preliminary data.</text>
</comment>
<gene>
    <name evidence="2" type="ORF">S06H3_58856</name>
</gene>
<dbReference type="CDD" id="cd08547">
    <property type="entry name" value="Type_II_cohesin"/>
    <property type="match status" value="1"/>
</dbReference>
<dbReference type="InterPro" id="IPR008965">
    <property type="entry name" value="CBM2/CBM3_carb-bd_dom_sf"/>
</dbReference>
<dbReference type="GO" id="GO:0000272">
    <property type="term" value="P:polysaccharide catabolic process"/>
    <property type="evidence" value="ECO:0007669"/>
    <property type="project" value="InterPro"/>
</dbReference>
<organism evidence="2">
    <name type="scientific">marine sediment metagenome</name>
    <dbReference type="NCBI Taxonomy" id="412755"/>
    <lineage>
        <taxon>unclassified sequences</taxon>
        <taxon>metagenomes</taxon>
        <taxon>ecological metagenomes</taxon>
    </lineage>
</organism>
<evidence type="ECO:0000259" key="1">
    <source>
        <dbReference type="Pfam" id="PF00963"/>
    </source>
</evidence>
<dbReference type="GO" id="GO:0030246">
    <property type="term" value="F:carbohydrate binding"/>
    <property type="evidence" value="ECO:0007669"/>
    <property type="project" value="InterPro"/>
</dbReference>
<feature type="domain" description="Cohesin" evidence="1">
    <location>
        <begin position="28"/>
        <end position="123"/>
    </location>
</feature>
<dbReference type="AlphaFoldDB" id="X1RPV6"/>
<name>X1RPV6_9ZZZZ</name>
<evidence type="ECO:0000313" key="2">
    <source>
        <dbReference type="EMBL" id="GAI57534.1"/>
    </source>
</evidence>
<dbReference type="InterPro" id="IPR002102">
    <property type="entry name" value="Cohesin_dom"/>
</dbReference>
<sequence>MRILVMMATVALLLVGGAVVPVAAAPEVTVSFDAPDEAAPDSDFTANVNISEVTDFDACNYDISFDASVLRLDNIASGLIGSTTIPVDVYNEISSGTWRVVQNVPGMTGATGSGYLAVLHFHAIGGQGS</sequence>